<dbReference type="InterPro" id="IPR009061">
    <property type="entry name" value="DNA-bd_dom_put_sf"/>
</dbReference>
<keyword evidence="3" id="KW-1185">Reference proteome</keyword>
<evidence type="ECO:0000313" key="2">
    <source>
        <dbReference type="EMBL" id="MDQ0158846.1"/>
    </source>
</evidence>
<comment type="caution">
    <text evidence="2">The sequence shown here is derived from an EMBL/GenBank/DDBJ whole genome shotgun (WGS) entry which is preliminary data.</text>
</comment>
<feature type="domain" description="Helix-turn-helix" evidence="1">
    <location>
        <begin position="5"/>
        <end position="53"/>
    </location>
</feature>
<dbReference type="InterPro" id="IPR036388">
    <property type="entry name" value="WH-like_DNA-bd_sf"/>
</dbReference>
<name>A0ABT9VD01_9BACI</name>
<dbReference type="Gene3D" id="1.10.10.10">
    <property type="entry name" value="Winged helix-like DNA-binding domain superfamily/Winged helix DNA-binding domain"/>
    <property type="match status" value="1"/>
</dbReference>
<evidence type="ECO:0000313" key="3">
    <source>
        <dbReference type="Proteomes" id="UP001224359"/>
    </source>
</evidence>
<dbReference type="InterPro" id="IPR041657">
    <property type="entry name" value="HTH_17"/>
</dbReference>
<proteinExistence type="predicted"/>
<evidence type="ECO:0000259" key="1">
    <source>
        <dbReference type="Pfam" id="PF12728"/>
    </source>
</evidence>
<dbReference type="SUPFAM" id="SSF46955">
    <property type="entry name" value="Putative DNA-binding domain"/>
    <property type="match status" value="1"/>
</dbReference>
<reference evidence="2 3" key="1">
    <citation type="submission" date="2023-07" db="EMBL/GenBank/DDBJ databases">
        <title>Genomic Encyclopedia of Type Strains, Phase IV (KMG-IV): sequencing the most valuable type-strain genomes for metagenomic binning, comparative biology and taxonomic classification.</title>
        <authorList>
            <person name="Goeker M."/>
        </authorList>
    </citation>
    <scope>NUCLEOTIDE SEQUENCE [LARGE SCALE GENOMIC DNA]</scope>
    <source>
        <strain evidence="2 3">DSM 16460</strain>
    </source>
</reference>
<dbReference type="EMBL" id="JAUSTQ010000002">
    <property type="protein sequence ID" value="MDQ0158846.1"/>
    <property type="molecule type" value="Genomic_DNA"/>
</dbReference>
<sequence>MQDRMTAQQTAEYLGVNRETIYRMARRKEIPHFKLGQRIIFSQSSIEEWIREQEEANKSASSF</sequence>
<protein>
    <submittedName>
        <fullName evidence="2">Excisionase family DNA binding protein</fullName>
    </submittedName>
</protein>
<dbReference type="Pfam" id="PF12728">
    <property type="entry name" value="HTH_17"/>
    <property type="match status" value="1"/>
</dbReference>
<dbReference type="NCBIfam" id="TIGR01764">
    <property type="entry name" value="excise"/>
    <property type="match status" value="1"/>
</dbReference>
<dbReference type="InterPro" id="IPR010093">
    <property type="entry name" value="SinI_DNA-bd"/>
</dbReference>
<dbReference type="Proteomes" id="UP001224359">
    <property type="component" value="Unassembled WGS sequence"/>
</dbReference>
<dbReference type="RefSeq" id="WP_306974845.1">
    <property type="nucleotide sequence ID" value="NZ_JAUSTQ010000002.1"/>
</dbReference>
<accession>A0ABT9VD01</accession>
<organism evidence="2 3">
    <name type="scientific">Alkalibacillus salilacus</name>
    <dbReference type="NCBI Taxonomy" id="284582"/>
    <lineage>
        <taxon>Bacteria</taxon>
        <taxon>Bacillati</taxon>
        <taxon>Bacillota</taxon>
        <taxon>Bacilli</taxon>
        <taxon>Bacillales</taxon>
        <taxon>Bacillaceae</taxon>
        <taxon>Alkalibacillus</taxon>
    </lineage>
</organism>
<gene>
    <name evidence="2" type="ORF">J2S77_000802</name>
</gene>